<dbReference type="SUPFAM" id="SSF50630">
    <property type="entry name" value="Acid proteases"/>
    <property type="match status" value="1"/>
</dbReference>
<organism evidence="2 3">
    <name type="scientific">Ditylenchus dipsaci</name>
    <dbReference type="NCBI Taxonomy" id="166011"/>
    <lineage>
        <taxon>Eukaryota</taxon>
        <taxon>Metazoa</taxon>
        <taxon>Ecdysozoa</taxon>
        <taxon>Nematoda</taxon>
        <taxon>Chromadorea</taxon>
        <taxon>Rhabditida</taxon>
        <taxon>Tylenchina</taxon>
        <taxon>Tylenchomorpha</taxon>
        <taxon>Sphaerularioidea</taxon>
        <taxon>Anguinidae</taxon>
        <taxon>Anguininae</taxon>
        <taxon>Ditylenchus</taxon>
    </lineage>
</organism>
<keyword evidence="1" id="KW-0812">Transmembrane</keyword>
<evidence type="ECO:0000256" key="1">
    <source>
        <dbReference type="SAM" id="Phobius"/>
    </source>
</evidence>
<dbReference type="AlphaFoldDB" id="A0A915E6Z4"/>
<evidence type="ECO:0000313" key="2">
    <source>
        <dbReference type="Proteomes" id="UP000887574"/>
    </source>
</evidence>
<dbReference type="WBParaSite" id="jg350">
    <property type="protein sequence ID" value="jg350"/>
    <property type="gene ID" value="jg350"/>
</dbReference>
<dbReference type="InterPro" id="IPR021109">
    <property type="entry name" value="Peptidase_aspartic_dom_sf"/>
</dbReference>
<dbReference type="Proteomes" id="UP000887574">
    <property type="component" value="Unplaced"/>
</dbReference>
<sequence>MNLGYFCVRPFDGILGMAWDAISVTNSSNHEPEFANSTEGQGGQLTLCDIDETHYTQKLVPSLGALSYKSVVESTKYSAILTGLPSIVFTLAGSPLNYFHRIM</sequence>
<evidence type="ECO:0000313" key="3">
    <source>
        <dbReference type="WBParaSite" id="jg350"/>
    </source>
</evidence>
<reference evidence="3" key="1">
    <citation type="submission" date="2022-11" db="UniProtKB">
        <authorList>
            <consortium name="WormBaseParasite"/>
        </authorList>
    </citation>
    <scope>IDENTIFICATION</scope>
</reference>
<feature type="transmembrane region" description="Helical" evidence="1">
    <location>
        <begin position="77"/>
        <end position="99"/>
    </location>
</feature>
<keyword evidence="2" id="KW-1185">Reference proteome</keyword>
<name>A0A915E6Z4_9BILA</name>
<accession>A0A915E6Z4</accession>
<protein>
    <submittedName>
        <fullName evidence="3">Uncharacterized protein</fullName>
    </submittedName>
</protein>
<keyword evidence="1" id="KW-1133">Transmembrane helix</keyword>
<keyword evidence="1" id="KW-0472">Membrane</keyword>
<proteinExistence type="predicted"/>